<evidence type="ECO:0000313" key="3">
    <source>
        <dbReference type="EMBL" id="PKG30848.1"/>
    </source>
</evidence>
<dbReference type="RefSeq" id="WP_066192316.1">
    <property type="nucleotide sequence ID" value="NZ_PISD01000004.1"/>
</dbReference>
<feature type="coiled-coil region" evidence="1">
    <location>
        <begin position="394"/>
        <end position="421"/>
    </location>
</feature>
<protein>
    <submittedName>
        <fullName evidence="3">Lysin</fullName>
    </submittedName>
</protein>
<keyword evidence="4" id="KW-1185">Reference proteome</keyword>
<dbReference type="InterPro" id="IPR010572">
    <property type="entry name" value="Tail_dom"/>
</dbReference>
<feature type="domain" description="Tail spike" evidence="2">
    <location>
        <begin position="108"/>
        <end position="371"/>
    </location>
</feature>
<dbReference type="EMBL" id="PISD01000004">
    <property type="protein sequence ID" value="PKG30848.1"/>
    <property type="molecule type" value="Genomic_DNA"/>
</dbReference>
<dbReference type="Pfam" id="PF06605">
    <property type="entry name" value="Prophage_tail"/>
    <property type="match status" value="1"/>
</dbReference>
<dbReference type="Proteomes" id="UP000233343">
    <property type="component" value="Unassembled WGS sequence"/>
</dbReference>
<dbReference type="AlphaFoldDB" id="A0A2N0ZMV9"/>
<dbReference type="NCBIfam" id="TIGR01665">
    <property type="entry name" value="put_anti_recept"/>
    <property type="match status" value="1"/>
</dbReference>
<proteinExistence type="predicted"/>
<accession>A0A2N0ZMV9</accession>
<keyword evidence="1" id="KW-0175">Coiled coil</keyword>
<name>A0A2N0ZMV9_9BACI</name>
<dbReference type="InterPro" id="IPR007119">
    <property type="entry name" value="Phage_tail_spike_N"/>
</dbReference>
<comment type="caution">
    <text evidence="3">The sequence shown here is derived from an EMBL/GenBank/DDBJ whole genome shotgun (WGS) entry which is preliminary data.</text>
</comment>
<gene>
    <name evidence="3" type="ORF">CWS20_01125</name>
</gene>
<evidence type="ECO:0000313" key="4">
    <source>
        <dbReference type="Proteomes" id="UP000233343"/>
    </source>
</evidence>
<evidence type="ECO:0000259" key="2">
    <source>
        <dbReference type="Pfam" id="PF06605"/>
    </source>
</evidence>
<organism evidence="3 4">
    <name type="scientific">Cytobacillus horneckiae</name>
    <dbReference type="NCBI Taxonomy" id="549687"/>
    <lineage>
        <taxon>Bacteria</taxon>
        <taxon>Bacillati</taxon>
        <taxon>Bacillota</taxon>
        <taxon>Bacilli</taxon>
        <taxon>Bacillales</taxon>
        <taxon>Bacillaceae</taxon>
        <taxon>Cytobacillus</taxon>
    </lineage>
</organism>
<evidence type="ECO:0000256" key="1">
    <source>
        <dbReference type="SAM" id="Coils"/>
    </source>
</evidence>
<sequence>MYKVTLINGRDETVIHHPSFNKTKIQNGVIKQGINQVDSFSFSILPNNPGYDLIHPMSTLVDVFNLQTNKYDFRGRVLTPTSKMNENGVFHKSFLCESKMGYMNDSAQRHGEYHNMTPRNFLQVIIDNHNKDVSKDKQIKLGEVNVTNSTDNIYRYLGYDSTLDTIFDKLVDRLGGELRLRDETDGLYLDYLEKIGSAKPTEIRLSKNLKSIELEVDPSQIITRLIPLGSTIESEDETATDASQARITIKSVNNGLDYIDDTVAIKKFGIFAKSHVWDDINSPTILKTRGQQFLSSNNRVRMQYVITALDLFLIGLDTDQFEVGNDYPVINPVMGIDDRLRVVSKTIDIINPNQNDLVFGDRLKKASDYQNETNKTQATVVNLQSTVVNQTRKIGSLTVELETTKKSLQQTQENMNNFEGSTIEGMAAITEAILTIDDAINNLNEIVSGLQGVITVEEKQQMQEAIAKNASDISAMNNQIIDLTNRVVKLEEGGGEIG</sequence>
<reference evidence="3 4" key="1">
    <citation type="journal article" date="2010" name="Int. J. Syst. Evol. Microbiol.">
        <title>Bacillus horneckiae sp. nov., isolated from a spacecraft-assembly clean room.</title>
        <authorList>
            <person name="Vaishampayan P."/>
            <person name="Probst A."/>
            <person name="Krishnamurthi S."/>
            <person name="Ghosh S."/>
            <person name="Osman S."/>
            <person name="McDowall A."/>
            <person name="Ruckmani A."/>
            <person name="Mayilraj S."/>
            <person name="Venkateswaran K."/>
        </authorList>
    </citation>
    <scope>NUCLEOTIDE SEQUENCE [LARGE SCALE GENOMIC DNA]</scope>
    <source>
        <strain evidence="4">1PO1SC</strain>
    </source>
</reference>